<sequence length="933" mass="97342">MLPALLPSAPAFLPVQARYAGGAGPGAREGEHTITANNRWSRVQLTFRHLPAEVWCCLEARLAWTAEEEGGQALDFALAGFDFLAADGSSLDLDHVPGLARTLLDPHSAWIAGPACQPAGSELVRSAPVRLAFGVPPQARGLALTFRSWRNTDSFTIAEPRLRPGTPLAAGAFRRRRLGPSPEPLRHGLVPGLGLVVRGQIHAARPDEHAARVSLVYRDRDGAEIPPPYPGTVAVPGLGAKPGQGELGRGELGQGEPGRGERGRGEPGSGEPGSGANRSLGAAINLPARPQARRFTLDLQPPPGATSLDLGFCTWEEEGESLATVELVGPPEVALEDRFRLESLCGDDLLDAPGFLARLSARLGQDPGAEAAWILGPGEAGAAALPLARARSLRGEAERPVALRPDGGLALRLAGCPDWALPEAPSFREDPFRAAPSRAISWRLAYQSLTWLLALAETAPARALALAQAWSRANPWGQPADPLSLHPGALPARAEVWIGLLALPGAGAAAPVLTGEAVRHGFALAEIVGQNTFGQSLHQLQAAAALLTLARALPRLPLSAHWNGLARDSLRDGVPALLPEDGRFAESSLHRRLDLVTLGRALRDALGEAAPGPLVAARTEAALSELANLLDPGGRLPPFGEVLPGTDDAGWIARLRGGAGLVAQRPALAASASSTLGPGGLSARHETAGRGWAHFACTFAETSPQGHADCTSYVYAAGATRWIVEAGGSEQVETGAARHYLLSARAHNVAVIEGYEPVAGGGLHRGSLALPGAMAHAIETTVHGPGCRHLRFFVLPHDLSGLAVIDRFTPAEGGPLTFWGLAHLAPETLVAVEGARRVQARQGGRRLGLVPFAIAGRVAGLETVIGRSDRPGTMQGFVVGRPGLLDPACTLRYAVSGRGTICGGLLMAVDGPAEDSLARVLAREELGRFVMGG</sequence>
<feature type="domain" description="Heparinase II/III-like C-terminal" evidence="3">
    <location>
        <begin position="703"/>
        <end position="844"/>
    </location>
</feature>
<dbReference type="EMBL" id="CP028843">
    <property type="protein sequence ID" value="AWB23201.1"/>
    <property type="molecule type" value="Genomic_DNA"/>
</dbReference>
<name>A0A2R4WNT3_9HYPH</name>
<evidence type="ECO:0000313" key="5">
    <source>
        <dbReference type="Proteomes" id="UP000244755"/>
    </source>
</evidence>
<dbReference type="Proteomes" id="UP000244755">
    <property type="component" value="Chromosome 1"/>
</dbReference>
<comment type="subcellular location">
    <subcellularLocation>
        <location evidence="1">Cell envelope</location>
    </subcellularLocation>
</comment>
<dbReference type="Pfam" id="PF07940">
    <property type="entry name" value="Hepar_II_III_C"/>
    <property type="match status" value="1"/>
</dbReference>
<organism evidence="4 5">
    <name type="scientific">Methylobacterium currus</name>
    <dbReference type="NCBI Taxonomy" id="2051553"/>
    <lineage>
        <taxon>Bacteria</taxon>
        <taxon>Pseudomonadati</taxon>
        <taxon>Pseudomonadota</taxon>
        <taxon>Alphaproteobacteria</taxon>
        <taxon>Hyphomicrobiales</taxon>
        <taxon>Methylobacteriaceae</taxon>
        <taxon>Methylobacterium</taxon>
    </lineage>
</organism>
<dbReference type="Gene3D" id="2.70.98.70">
    <property type="match status" value="1"/>
</dbReference>
<dbReference type="KEGG" id="mee:DA075_21735"/>
<keyword evidence="5" id="KW-1185">Reference proteome</keyword>
<dbReference type="OrthoDB" id="7967559at2"/>
<dbReference type="Gene3D" id="1.50.10.100">
    <property type="entry name" value="Chondroitin AC/alginate lyase"/>
    <property type="match status" value="1"/>
</dbReference>
<feature type="compositionally biased region" description="Gly residues" evidence="2">
    <location>
        <begin position="240"/>
        <end position="257"/>
    </location>
</feature>
<dbReference type="GO" id="GO:0030313">
    <property type="term" value="C:cell envelope"/>
    <property type="evidence" value="ECO:0007669"/>
    <property type="project" value="UniProtKB-SubCell"/>
</dbReference>
<accession>A0A2R4WNT3</accession>
<dbReference type="AlphaFoldDB" id="A0A2R4WNT3"/>
<evidence type="ECO:0000313" key="4">
    <source>
        <dbReference type="EMBL" id="AWB23201.1"/>
    </source>
</evidence>
<reference evidence="4 5" key="1">
    <citation type="submission" date="2018-04" db="EMBL/GenBank/DDBJ databases">
        <title>Methylobacterium sp. PR1016A genome.</title>
        <authorList>
            <person name="Park W."/>
        </authorList>
    </citation>
    <scope>NUCLEOTIDE SEQUENCE [LARGE SCALE GENOMIC DNA]</scope>
    <source>
        <strain evidence="4 5">PR1016A</strain>
    </source>
</reference>
<evidence type="ECO:0000256" key="2">
    <source>
        <dbReference type="SAM" id="MobiDB-lite"/>
    </source>
</evidence>
<evidence type="ECO:0000256" key="1">
    <source>
        <dbReference type="ARBA" id="ARBA00004196"/>
    </source>
</evidence>
<feature type="region of interest" description="Disordered" evidence="2">
    <location>
        <begin position="221"/>
        <end position="280"/>
    </location>
</feature>
<protein>
    <recommendedName>
        <fullName evidence="3">Heparinase II/III-like C-terminal domain-containing protein</fullName>
    </recommendedName>
</protein>
<proteinExistence type="predicted"/>
<dbReference type="InterPro" id="IPR012480">
    <property type="entry name" value="Hepar_II_III_C"/>
</dbReference>
<dbReference type="InterPro" id="IPR008929">
    <property type="entry name" value="Chondroitin_lyas"/>
</dbReference>
<gene>
    <name evidence="4" type="ORF">DA075_21735</name>
</gene>
<evidence type="ECO:0000259" key="3">
    <source>
        <dbReference type="Pfam" id="PF07940"/>
    </source>
</evidence>
<dbReference type="RefSeq" id="WP_099955000.1">
    <property type="nucleotide sequence ID" value="NZ_CP028843.1"/>
</dbReference>
<dbReference type="GO" id="GO:0016829">
    <property type="term" value="F:lyase activity"/>
    <property type="evidence" value="ECO:0007669"/>
    <property type="project" value="InterPro"/>
</dbReference>